<dbReference type="GO" id="GO:0003677">
    <property type="term" value="F:DNA binding"/>
    <property type="evidence" value="ECO:0007669"/>
    <property type="project" value="UniProtKB-KW"/>
</dbReference>
<comment type="caution">
    <text evidence="6">The sequence shown here is derived from an EMBL/GenBank/DDBJ whole genome shotgun (WGS) entry which is preliminary data.</text>
</comment>
<evidence type="ECO:0000256" key="3">
    <source>
        <dbReference type="ARBA" id="ARBA00023163"/>
    </source>
</evidence>
<dbReference type="SUPFAM" id="SSF101941">
    <property type="entry name" value="NAC domain"/>
    <property type="match status" value="1"/>
</dbReference>
<evidence type="ECO:0000313" key="6">
    <source>
        <dbReference type="EMBL" id="KAH7520838.1"/>
    </source>
</evidence>
<organism evidence="6 7">
    <name type="scientific">Ziziphus jujuba var. spinosa</name>
    <dbReference type="NCBI Taxonomy" id="714518"/>
    <lineage>
        <taxon>Eukaryota</taxon>
        <taxon>Viridiplantae</taxon>
        <taxon>Streptophyta</taxon>
        <taxon>Embryophyta</taxon>
        <taxon>Tracheophyta</taxon>
        <taxon>Spermatophyta</taxon>
        <taxon>Magnoliopsida</taxon>
        <taxon>eudicotyledons</taxon>
        <taxon>Gunneridae</taxon>
        <taxon>Pentapetalae</taxon>
        <taxon>rosids</taxon>
        <taxon>fabids</taxon>
        <taxon>Rosales</taxon>
        <taxon>Rhamnaceae</taxon>
        <taxon>Paliureae</taxon>
        <taxon>Ziziphus</taxon>
    </lineage>
</organism>
<dbReference type="PANTHER" id="PTHR31744">
    <property type="entry name" value="PROTEIN CUP-SHAPED COTYLEDON 2-RELATED"/>
    <property type="match status" value="1"/>
</dbReference>
<dbReference type="EMBL" id="JAEACU010000008">
    <property type="protein sequence ID" value="KAH7520838.1"/>
    <property type="molecule type" value="Genomic_DNA"/>
</dbReference>
<keyword evidence="1" id="KW-0805">Transcription regulation</keyword>
<dbReference type="OrthoDB" id="1193708at2759"/>
<dbReference type="InterPro" id="IPR036093">
    <property type="entry name" value="NAC_dom_sf"/>
</dbReference>
<dbReference type="GO" id="GO:0006355">
    <property type="term" value="P:regulation of DNA-templated transcription"/>
    <property type="evidence" value="ECO:0007669"/>
    <property type="project" value="InterPro"/>
</dbReference>
<evidence type="ECO:0000256" key="4">
    <source>
        <dbReference type="ARBA" id="ARBA00023242"/>
    </source>
</evidence>
<proteinExistence type="predicted"/>
<protein>
    <recommendedName>
        <fullName evidence="5">NAC domain-containing protein</fullName>
    </recommendedName>
</protein>
<dbReference type="PANTHER" id="PTHR31744:SF210">
    <property type="entry name" value="NAC DOMAIN-CONTAINING PROTEIN 86-LIKE"/>
    <property type="match status" value="1"/>
</dbReference>
<evidence type="ECO:0000256" key="2">
    <source>
        <dbReference type="ARBA" id="ARBA00023125"/>
    </source>
</evidence>
<evidence type="ECO:0000313" key="7">
    <source>
        <dbReference type="Proteomes" id="UP000813462"/>
    </source>
</evidence>
<accession>A0A978V0S2</accession>
<dbReference type="Pfam" id="PF02365">
    <property type="entry name" value="NAM"/>
    <property type="match status" value="1"/>
</dbReference>
<gene>
    <name evidence="6" type="ORF">FEM48_Zijuj08G0188400</name>
</gene>
<evidence type="ECO:0000259" key="5">
    <source>
        <dbReference type="PROSITE" id="PS51005"/>
    </source>
</evidence>
<keyword evidence="4" id="KW-0539">Nucleus</keyword>
<name>A0A978V0S2_ZIZJJ</name>
<evidence type="ECO:0000256" key="1">
    <source>
        <dbReference type="ARBA" id="ARBA00023015"/>
    </source>
</evidence>
<dbReference type="AlphaFoldDB" id="A0A978V0S2"/>
<reference evidence="6" key="1">
    <citation type="journal article" date="2021" name="Front. Plant Sci.">
        <title>Chromosome-Scale Genome Assembly for Chinese Sour Jujube and Insights Into Its Genome Evolution and Domestication Signature.</title>
        <authorList>
            <person name="Shen L.-Y."/>
            <person name="Luo H."/>
            <person name="Wang X.-L."/>
            <person name="Wang X.-M."/>
            <person name="Qiu X.-J."/>
            <person name="Liu H."/>
            <person name="Zhou S.-S."/>
            <person name="Jia K.-H."/>
            <person name="Nie S."/>
            <person name="Bao Y.-T."/>
            <person name="Zhang R.-G."/>
            <person name="Yun Q.-Z."/>
            <person name="Chai Y.-H."/>
            <person name="Lu J.-Y."/>
            <person name="Li Y."/>
            <person name="Zhao S.-W."/>
            <person name="Mao J.-F."/>
            <person name="Jia S.-G."/>
            <person name="Mao Y.-M."/>
        </authorList>
    </citation>
    <scope>NUCLEOTIDE SEQUENCE</scope>
    <source>
        <strain evidence="6">AT0</strain>
        <tissue evidence="6">Leaf</tissue>
    </source>
</reference>
<dbReference type="PROSITE" id="PS51005">
    <property type="entry name" value="NAC"/>
    <property type="match status" value="1"/>
</dbReference>
<dbReference type="InterPro" id="IPR003441">
    <property type="entry name" value="NAC-dom"/>
</dbReference>
<feature type="domain" description="NAC" evidence="5">
    <location>
        <begin position="6"/>
        <end position="156"/>
    </location>
</feature>
<keyword evidence="2" id="KW-0238">DNA-binding</keyword>
<sequence length="479" mass="52589">MKRTTPPPGWRFHPTDVELVKYYLKRKILGKKLHVEAISEVDIYKYAPWDLRDKSCLRNGDLKWYFFCPREKKYASGSRMKRTTEFGFWKTTGNDRSVHYEGEVVGKIKTLIFHRGQASKGERTNWVMHEYRLEEKGLADRGVVQDSYVLSMIFEKGGRGPRNGAQYGAPYKEEDWISDEEDNCVVTGSSANRSVLMLPSSHNNGAANGTHASGSKCFGYSSESCISDCIPPTCEVSQPVPPACEVPQPVLNFVVAGSSANLSVPMLPSGHDNGAANSTPASGSKCFGSSSESCISNCIPPTCDVPQPVLPTCEVPQPVSTVEAMLENFQVPNDDDDILSLMDCISWDDIPEGNENDKNENPCNLNNVRDIGKTSNFDGNNDIFNDLGDLGIAGLSEDGCSFPGQHETIYTMEQMHARDDFMELMDLDIPLNWSAEAGGLGTGYNTSNNPDQFCHQTSPCAAAGRALPSQSTMLLGKED</sequence>
<keyword evidence="3" id="KW-0804">Transcription</keyword>
<dbReference type="Gene3D" id="2.170.150.80">
    <property type="entry name" value="NAC domain"/>
    <property type="match status" value="1"/>
</dbReference>
<dbReference type="SMR" id="A0A978V0S2"/>
<dbReference type="Proteomes" id="UP000813462">
    <property type="component" value="Unassembled WGS sequence"/>
</dbReference>